<reference evidence="3" key="1">
    <citation type="journal article" date="2019" name="Int. J. Syst. Evol. Microbiol.">
        <title>The Global Catalogue of Microorganisms (GCM) 10K type strain sequencing project: providing services to taxonomists for standard genome sequencing and annotation.</title>
        <authorList>
            <consortium name="The Broad Institute Genomics Platform"/>
            <consortium name="The Broad Institute Genome Sequencing Center for Infectious Disease"/>
            <person name="Wu L."/>
            <person name="Ma J."/>
        </authorList>
    </citation>
    <scope>NUCLEOTIDE SEQUENCE [LARGE SCALE GENOMIC DNA]</scope>
    <source>
        <strain evidence="3">JCM 31405</strain>
    </source>
</reference>
<dbReference type="GO" id="GO:0016740">
    <property type="term" value="F:transferase activity"/>
    <property type="evidence" value="ECO:0007669"/>
    <property type="project" value="UniProtKB-KW"/>
</dbReference>
<dbReference type="Gene3D" id="3.40.50.2000">
    <property type="entry name" value="Glycogen Phosphorylase B"/>
    <property type="match status" value="2"/>
</dbReference>
<evidence type="ECO:0000259" key="1">
    <source>
        <dbReference type="Pfam" id="PF06722"/>
    </source>
</evidence>
<dbReference type="InterPro" id="IPR002213">
    <property type="entry name" value="UDP_glucos_trans"/>
</dbReference>
<evidence type="ECO:0000313" key="3">
    <source>
        <dbReference type="Proteomes" id="UP000644548"/>
    </source>
</evidence>
<proteinExistence type="predicted"/>
<name>A0ABQ2S3R8_9DEIO</name>
<comment type="caution">
    <text evidence="2">The sequence shown here is derived from an EMBL/GenBank/DDBJ whole genome shotgun (WGS) entry which is preliminary data.</text>
</comment>
<keyword evidence="3" id="KW-1185">Reference proteome</keyword>
<dbReference type="RefSeq" id="WP_229783836.1">
    <property type="nucleotide sequence ID" value="NZ_BMQN01000003.1"/>
</dbReference>
<evidence type="ECO:0000313" key="2">
    <source>
        <dbReference type="EMBL" id="GGR93422.1"/>
    </source>
</evidence>
<gene>
    <name evidence="2" type="ORF">GCM10008960_20520</name>
</gene>
<dbReference type="CDD" id="cd03784">
    <property type="entry name" value="GT1_Gtf-like"/>
    <property type="match status" value="1"/>
</dbReference>
<dbReference type="EMBL" id="BMQN01000003">
    <property type="protein sequence ID" value="GGR93422.1"/>
    <property type="molecule type" value="Genomic_DNA"/>
</dbReference>
<protein>
    <submittedName>
        <fullName evidence="2">Glycosyl transferase</fullName>
    </submittedName>
</protein>
<dbReference type="SUPFAM" id="SSF53756">
    <property type="entry name" value="UDP-Glycosyltransferase/glycogen phosphorylase"/>
    <property type="match status" value="1"/>
</dbReference>
<dbReference type="InterPro" id="IPR010610">
    <property type="entry name" value="EryCIII-like_C"/>
</dbReference>
<dbReference type="PANTHER" id="PTHR21015:SF22">
    <property type="entry name" value="GLYCOSYLTRANSFERASE"/>
    <property type="match status" value="1"/>
</dbReference>
<keyword evidence="2" id="KW-0808">Transferase</keyword>
<dbReference type="PANTHER" id="PTHR21015">
    <property type="entry name" value="UDP-N-ACETYLGLUCOSAMINE--N-ACETYLMURAMYL-(PENTAPEPTIDE) PYROPHOSPHORYL-UNDECAPRENOL N-ACETYLGLUCOSAMINE TRANSFERASE 1"/>
    <property type="match status" value="1"/>
</dbReference>
<feature type="domain" description="Erythromycin biosynthesis protein CIII-like C-terminal" evidence="1">
    <location>
        <begin position="277"/>
        <end position="414"/>
    </location>
</feature>
<dbReference type="Pfam" id="PF06722">
    <property type="entry name" value="EryCIII-like_C"/>
    <property type="match status" value="1"/>
</dbReference>
<sequence length="425" mass="45792">MARILIATQPIAGHVAPTAPVVQELARRGHEVRWYTGRKYARAAQAAGAGWEPFVHARDYDDSAFGNTFTGRDDRRGVRQLQFDVQHVFVGQIEGQLQDLRDVARSWPHALVLADQTVAAALLHEELGGPPCALLGVLPLGIRSEDAAPFGLGLPPSATPVGRWRNRILNALLPHAVFGAASRDLSDVCGRLGLPARPFEPPVAPTLMLQPSVPEFEYVRGDLPSQLKFIGPLLPAPGARPLPDWWADVQRDPRPLIVVTQGTLATDPTRLIWPALCALADEDVQVVVAGAHPQALPGPLPRNARATPFLPFARALPEAALYVTNGGYGGVMQALLHGLPCLVAGRSEDKAEVAARVAHAGVGMNLGTDRPTPVRIRRAARALLRDPAYRTRARLLAEQLAAHDAPREAADLLEGLLPKDHHAHQ</sequence>
<dbReference type="Proteomes" id="UP000644548">
    <property type="component" value="Unassembled WGS sequence"/>
</dbReference>
<organism evidence="2 3">
    <name type="scientific">Deinococcus sedimenti</name>
    <dbReference type="NCBI Taxonomy" id="1867090"/>
    <lineage>
        <taxon>Bacteria</taxon>
        <taxon>Thermotogati</taxon>
        <taxon>Deinococcota</taxon>
        <taxon>Deinococci</taxon>
        <taxon>Deinococcales</taxon>
        <taxon>Deinococcaceae</taxon>
        <taxon>Deinococcus</taxon>
    </lineage>
</organism>
<accession>A0ABQ2S3R8</accession>